<dbReference type="CDD" id="cd20653">
    <property type="entry name" value="CYP81"/>
    <property type="match status" value="1"/>
</dbReference>
<dbReference type="Proteomes" id="UP001341840">
    <property type="component" value="Unassembled WGS sequence"/>
</dbReference>
<dbReference type="Gene3D" id="1.10.630.10">
    <property type="entry name" value="Cytochrome P450"/>
    <property type="match status" value="1"/>
</dbReference>
<accession>A0ABU6X3J7</accession>
<keyword evidence="3 6" id="KW-0560">Oxidoreductase</keyword>
<dbReference type="InterPro" id="IPR017972">
    <property type="entry name" value="Cyt_P450_CS"/>
</dbReference>
<evidence type="ECO:0000256" key="1">
    <source>
        <dbReference type="ARBA" id="ARBA00022617"/>
    </source>
</evidence>
<keyword evidence="5 6" id="KW-0503">Monooxygenase</keyword>
<evidence type="ECO:0000256" key="3">
    <source>
        <dbReference type="ARBA" id="ARBA00023002"/>
    </source>
</evidence>
<dbReference type="PRINTS" id="PR00385">
    <property type="entry name" value="P450"/>
</dbReference>
<proteinExistence type="inferred from homology"/>
<keyword evidence="4 6" id="KW-0408">Iron</keyword>
<name>A0ABU6X3J7_9FABA</name>
<evidence type="ECO:0000256" key="5">
    <source>
        <dbReference type="ARBA" id="ARBA00023033"/>
    </source>
</evidence>
<dbReference type="InterPro" id="IPR036396">
    <property type="entry name" value="Cyt_P450_sf"/>
</dbReference>
<dbReference type="InterPro" id="IPR050651">
    <property type="entry name" value="Plant_Cytochrome_P450_Monoox"/>
</dbReference>
<dbReference type="EMBL" id="JASCZI010211466">
    <property type="protein sequence ID" value="MED6192222.1"/>
    <property type="molecule type" value="Genomic_DNA"/>
</dbReference>
<keyword evidence="2 6" id="KW-0479">Metal-binding</keyword>
<dbReference type="PROSITE" id="PS00086">
    <property type="entry name" value="CYTOCHROME_P450"/>
    <property type="match status" value="1"/>
</dbReference>
<keyword evidence="1 6" id="KW-0349">Heme</keyword>
<keyword evidence="8" id="KW-1185">Reference proteome</keyword>
<dbReference type="PANTHER" id="PTHR47947:SF24">
    <property type="entry name" value="ISOFLAVONE 2'-HYDROXYLASE-LIKE"/>
    <property type="match status" value="1"/>
</dbReference>
<protein>
    <recommendedName>
        <fullName evidence="9">Cytochrome P450</fullName>
    </recommendedName>
</protein>
<dbReference type="SUPFAM" id="SSF48264">
    <property type="entry name" value="Cytochrome P450"/>
    <property type="match status" value="1"/>
</dbReference>
<evidence type="ECO:0000256" key="2">
    <source>
        <dbReference type="ARBA" id="ARBA00022723"/>
    </source>
</evidence>
<dbReference type="PRINTS" id="PR00463">
    <property type="entry name" value="EP450I"/>
</dbReference>
<organism evidence="7 8">
    <name type="scientific">Stylosanthes scabra</name>
    <dbReference type="NCBI Taxonomy" id="79078"/>
    <lineage>
        <taxon>Eukaryota</taxon>
        <taxon>Viridiplantae</taxon>
        <taxon>Streptophyta</taxon>
        <taxon>Embryophyta</taxon>
        <taxon>Tracheophyta</taxon>
        <taxon>Spermatophyta</taxon>
        <taxon>Magnoliopsida</taxon>
        <taxon>eudicotyledons</taxon>
        <taxon>Gunneridae</taxon>
        <taxon>Pentapetalae</taxon>
        <taxon>rosids</taxon>
        <taxon>fabids</taxon>
        <taxon>Fabales</taxon>
        <taxon>Fabaceae</taxon>
        <taxon>Papilionoideae</taxon>
        <taxon>50 kb inversion clade</taxon>
        <taxon>dalbergioids sensu lato</taxon>
        <taxon>Dalbergieae</taxon>
        <taxon>Pterocarpus clade</taxon>
        <taxon>Stylosanthes</taxon>
    </lineage>
</organism>
<comment type="similarity">
    <text evidence="6">Belongs to the cytochrome P450 family.</text>
</comment>
<evidence type="ECO:0000256" key="4">
    <source>
        <dbReference type="ARBA" id="ARBA00023004"/>
    </source>
</evidence>
<gene>
    <name evidence="7" type="ORF">PIB30_008097</name>
</gene>
<dbReference type="PANTHER" id="PTHR47947">
    <property type="entry name" value="CYTOCHROME P450 82C3-RELATED"/>
    <property type="match status" value="1"/>
</dbReference>
<dbReference type="InterPro" id="IPR001128">
    <property type="entry name" value="Cyt_P450"/>
</dbReference>
<reference evidence="7 8" key="1">
    <citation type="journal article" date="2023" name="Plants (Basel)">
        <title>Bridging the Gap: Combining Genomics and Transcriptomics Approaches to Understand Stylosanthes scabra, an Orphan Legume from the Brazilian Caatinga.</title>
        <authorList>
            <person name="Ferreira-Neto J.R.C."/>
            <person name="da Silva M.D."/>
            <person name="Binneck E."/>
            <person name="de Melo N.F."/>
            <person name="da Silva R.H."/>
            <person name="de Melo A.L.T.M."/>
            <person name="Pandolfi V."/>
            <person name="Bustamante F.O."/>
            <person name="Brasileiro-Vidal A.C."/>
            <person name="Benko-Iseppon A.M."/>
        </authorList>
    </citation>
    <scope>NUCLEOTIDE SEQUENCE [LARGE SCALE GENOMIC DNA]</scope>
    <source>
        <tissue evidence="7">Leaves</tissue>
    </source>
</reference>
<evidence type="ECO:0000313" key="7">
    <source>
        <dbReference type="EMBL" id="MED6192222.1"/>
    </source>
</evidence>
<sequence length="488" mass="56253">MNKATLFTLYCSNQEHSKNFLRVHHIDLPLIGNLHQLKQPFHRTFYRLSQKYGKVFSLWFDSRLVIVVSSQTAAQECFSKNDIVLANRPRFLTGTYIGFNNTTVSLSPCGDHWRNLRRIITLEVLSNHRITSFLEIRRDEIMRLVQKLAQECSNGFKQVELRSKFSEMTFNTIMRMVSGKRYYGDDCDVTDVEEARKFRELGKELVALAGANNPGDFISVLRWFDFDGLESKLKSISERADSFLQGLIDEHRSGKQRNTNTMIDHLLTQQQSHPEYYSDQIIKGQDMLLAGTDTSSVTLEWTMSNFLNHPKIIKRARKEIDVQIGENRLLDEPDISKLNYIQNIVYETFRLHPAAPLLLPHFSSEDCTIEGYKVPQNTMVMVNAWAIHRDPKVWGDDSIEFKPERFEKEGEANKLLTFGIGRRACPGANLAQRTVNLALGLLIQCFEWERTTDEEIDMDEGKGLAVSRKIPLEAMCKVRDTFTTKIII</sequence>
<dbReference type="InterPro" id="IPR002401">
    <property type="entry name" value="Cyt_P450_E_grp-I"/>
</dbReference>
<evidence type="ECO:0000313" key="8">
    <source>
        <dbReference type="Proteomes" id="UP001341840"/>
    </source>
</evidence>
<evidence type="ECO:0000256" key="6">
    <source>
        <dbReference type="RuleBase" id="RU000461"/>
    </source>
</evidence>
<comment type="caution">
    <text evidence="7">The sequence shown here is derived from an EMBL/GenBank/DDBJ whole genome shotgun (WGS) entry which is preliminary data.</text>
</comment>
<evidence type="ECO:0008006" key="9">
    <source>
        <dbReference type="Google" id="ProtNLM"/>
    </source>
</evidence>
<dbReference type="Pfam" id="PF00067">
    <property type="entry name" value="p450"/>
    <property type="match status" value="1"/>
</dbReference>